<dbReference type="Pfam" id="PF05431">
    <property type="entry name" value="Toxin_10"/>
    <property type="match status" value="1"/>
</dbReference>
<dbReference type="SUPFAM" id="SSF56973">
    <property type="entry name" value="Aerolisin/ETX pore-forming domain"/>
    <property type="match status" value="1"/>
</dbReference>
<evidence type="ECO:0000313" key="3">
    <source>
        <dbReference type="Proteomes" id="UP000325755"/>
    </source>
</evidence>
<organism evidence="2 3">
    <name type="scientific">Candidatus Methylospira mobilis</name>
    <dbReference type="NCBI Taxonomy" id="1808979"/>
    <lineage>
        <taxon>Bacteria</taxon>
        <taxon>Pseudomonadati</taxon>
        <taxon>Pseudomonadota</taxon>
        <taxon>Gammaproteobacteria</taxon>
        <taxon>Methylococcales</taxon>
        <taxon>Methylococcaceae</taxon>
        <taxon>Candidatus Methylospira</taxon>
    </lineage>
</organism>
<dbReference type="InterPro" id="IPR008872">
    <property type="entry name" value="Toxin_P42"/>
</dbReference>
<sequence>MSDKYILANYDRQYFVFRLTGHLAYDRVLEVSTALQPHHNAYYIKAGKYKPNASSQIFLVFPETIKSTDTFRIFNQNTGKAWTKLGGMIGEQDFNPDEAARSQVFNLREIASGLGPLCEFAFDGNGLYGIKTQYDEDLIGRPRNQYAFTDSIDFLAGFGGGLPPSNVGHSGSLEHLPPPLTEHAPPPPTLEPFATRVLRLPFFMIKDDERDSAWKARNSPWYYLRRQVKFISKEGWFIYNNTSTEQERSWKTTKGWSKTDSQSFSITTGMSVSASASFFGTGVTTEFSMELGYSTESSFTETYTEETEIKIKAPAKTSVVMWQGQSTFTLLRSDGSEAGRWVRNDDGLYFLELAVGEREGRYLVLNTGEEMTRQLTDQGGVSDFVPIARRSL</sequence>
<reference evidence="2 3" key="1">
    <citation type="submission" date="2019-09" db="EMBL/GenBank/DDBJ databases">
        <title>Ecophysiology of the spiral-shaped methanotroph Methylospira mobilis as revealed by the complete genome sequence.</title>
        <authorList>
            <person name="Oshkin I.Y."/>
            <person name="Dedysh S.N."/>
            <person name="Miroshnikov K."/>
            <person name="Danilova O.V."/>
            <person name="Hakobyan A."/>
            <person name="Liesack W."/>
        </authorList>
    </citation>
    <scope>NUCLEOTIDE SEQUENCE [LARGE SCALE GENOMIC DNA]</scope>
    <source>
        <strain evidence="2 3">Shm1</strain>
    </source>
</reference>
<gene>
    <name evidence="2" type="ORF">F6R98_09090</name>
</gene>
<dbReference type="Gene3D" id="2.170.15.10">
    <property type="entry name" value="Proaerolysin, chain A, domain 3"/>
    <property type="match status" value="1"/>
</dbReference>
<accession>A0A5Q0BKW2</accession>
<dbReference type="KEGG" id="mmob:F6R98_09090"/>
<dbReference type="OrthoDB" id="1495469at2"/>
<keyword evidence="3" id="KW-1185">Reference proteome</keyword>
<dbReference type="EMBL" id="CP044205">
    <property type="protein sequence ID" value="QFY42758.1"/>
    <property type="molecule type" value="Genomic_DNA"/>
</dbReference>
<dbReference type="InParanoid" id="A0A5Q0BKW2"/>
<protein>
    <recommendedName>
        <fullName evidence="1">Insecticidal crystal toxin domain-containing protein</fullName>
    </recommendedName>
</protein>
<evidence type="ECO:0000259" key="1">
    <source>
        <dbReference type="Pfam" id="PF05431"/>
    </source>
</evidence>
<dbReference type="AlphaFoldDB" id="A0A5Q0BKW2"/>
<dbReference type="Proteomes" id="UP000325755">
    <property type="component" value="Chromosome"/>
</dbReference>
<dbReference type="GO" id="GO:0090729">
    <property type="term" value="F:toxin activity"/>
    <property type="evidence" value="ECO:0007669"/>
    <property type="project" value="InterPro"/>
</dbReference>
<proteinExistence type="predicted"/>
<name>A0A5Q0BKW2_9GAMM</name>
<evidence type="ECO:0000313" key="2">
    <source>
        <dbReference type="EMBL" id="QFY42758.1"/>
    </source>
</evidence>
<feature type="domain" description="Insecticidal crystal toxin" evidence="1">
    <location>
        <begin position="199"/>
        <end position="341"/>
    </location>
</feature>
<dbReference type="RefSeq" id="WP_153248752.1">
    <property type="nucleotide sequence ID" value="NZ_CP044205.1"/>
</dbReference>